<evidence type="ECO:0000313" key="2">
    <source>
        <dbReference type="Proteomes" id="UP000466794"/>
    </source>
</evidence>
<dbReference type="InterPro" id="IPR027417">
    <property type="entry name" value="P-loop_NTPase"/>
</dbReference>
<accession>A0A7K1UVG6</accession>
<dbReference type="Pfam" id="PF13671">
    <property type="entry name" value="AAA_33"/>
    <property type="match status" value="1"/>
</dbReference>
<dbReference type="InterPro" id="IPR052732">
    <property type="entry name" value="Cell-binding_unc_protein"/>
</dbReference>
<gene>
    <name evidence="1" type="ORF">GPX89_14105</name>
</gene>
<evidence type="ECO:0000313" key="1">
    <source>
        <dbReference type="EMBL" id="MVU78373.1"/>
    </source>
</evidence>
<dbReference type="Gene3D" id="3.40.50.300">
    <property type="entry name" value="P-loop containing nucleotide triphosphate hydrolases"/>
    <property type="match status" value="1"/>
</dbReference>
<dbReference type="InterPro" id="IPR011009">
    <property type="entry name" value="Kinase-like_dom_sf"/>
</dbReference>
<keyword evidence="2" id="KW-1185">Reference proteome</keyword>
<dbReference type="SUPFAM" id="SSF52540">
    <property type="entry name" value="P-loop containing nucleoside triphosphate hydrolases"/>
    <property type="match status" value="1"/>
</dbReference>
<sequence>MRETHSGMVVLFGDRAYKVKKPVVTDFLDFSTPEARTRALRRELDLNRRWASDVYLGLAELTDPVGGPSETVLVMRRMPESRRLGTLVAEGAIGRDRLAELALMLDRFHRNADRGRTIDQAGEPDALRSRWRILLDGLRSQPADELDPAHVARIEHLALRFIDGRAPLLADRIADRRIIDGHGDLIAEDIFVLDDGLRILDCLDFDDSLRYVDGLDDAAFLAMDLEFRGRADLSEGFLDDYLRAAEDAPPASLRHHYLAYRATVRAKTNRIRAAQGEPEYAEHARRHVRLALGHLESGAVRLALIGGLPGTGKSTVAAALARETGAEVISSDTVRAQLRTAGAITGAAGVLDAGAYVPEAKARVYTRMLELARQRLALGVSVILDASWLDAAERARAEALAGITYSDLVTLRCECPRQVAATRIRTRRPGDSEATPDIAIALSTNVSPWPAATTLDTAAPLAATVAGALRAWNNPERAAPEPEGVHR</sequence>
<dbReference type="PANTHER" id="PTHR43883:SF1">
    <property type="entry name" value="GLUCONOKINASE"/>
    <property type="match status" value="1"/>
</dbReference>
<protein>
    <submittedName>
        <fullName evidence="1">AAA family ATPase</fullName>
    </submittedName>
</protein>
<proteinExistence type="predicted"/>
<dbReference type="SUPFAM" id="SSF56112">
    <property type="entry name" value="Protein kinase-like (PK-like)"/>
    <property type="match status" value="1"/>
</dbReference>
<name>A0A7K1UVG6_9NOCA</name>
<dbReference type="Proteomes" id="UP000466794">
    <property type="component" value="Unassembled WGS sequence"/>
</dbReference>
<organism evidence="1 2">
    <name type="scientific">Nocardia terrae</name>
    <dbReference type="NCBI Taxonomy" id="2675851"/>
    <lineage>
        <taxon>Bacteria</taxon>
        <taxon>Bacillati</taxon>
        <taxon>Actinomycetota</taxon>
        <taxon>Actinomycetes</taxon>
        <taxon>Mycobacteriales</taxon>
        <taxon>Nocardiaceae</taxon>
        <taxon>Nocardia</taxon>
    </lineage>
</organism>
<comment type="caution">
    <text evidence="1">The sequence shown here is derived from an EMBL/GenBank/DDBJ whole genome shotgun (WGS) entry which is preliminary data.</text>
</comment>
<reference evidence="1 2" key="1">
    <citation type="submission" date="2019-12" db="EMBL/GenBank/DDBJ databases">
        <title>Nocardia sp. nov. ET3-3 isolated from soil.</title>
        <authorList>
            <person name="Kanchanasin P."/>
            <person name="Tanasupawat S."/>
            <person name="Yuki M."/>
            <person name="Kudo T."/>
        </authorList>
    </citation>
    <scope>NUCLEOTIDE SEQUENCE [LARGE SCALE GENOMIC DNA]</scope>
    <source>
        <strain evidence="1 2">ET3-3</strain>
    </source>
</reference>
<dbReference type="PANTHER" id="PTHR43883">
    <property type="entry name" value="SLR0207 PROTEIN"/>
    <property type="match status" value="1"/>
</dbReference>
<dbReference type="EMBL" id="WRPP01000002">
    <property type="protein sequence ID" value="MVU78373.1"/>
    <property type="molecule type" value="Genomic_DNA"/>
</dbReference>
<dbReference type="AlphaFoldDB" id="A0A7K1UVG6"/>